<dbReference type="InterPro" id="IPR026881">
    <property type="entry name" value="WYL_dom"/>
</dbReference>
<gene>
    <name evidence="4" type="ORF">NCTC12112_00495</name>
</gene>
<feature type="domain" description="HTH deoR-type" evidence="3">
    <location>
        <begin position="2"/>
        <end position="57"/>
    </location>
</feature>
<evidence type="ECO:0000256" key="2">
    <source>
        <dbReference type="ARBA" id="ARBA00023163"/>
    </source>
</evidence>
<sequence>MKIDRLLSIVIVLLEQNKISATKLAEMFEVTTRTIYRDIETIQAAGIPIVTYTGINGGIGILEKYKIDKKFFTKEDITTLMTGLGSISSSVSNVELTKVLTKLQSLIPEEHIQEIKLKSGQIIIDLTTWSGNKKLQSNLNKIKEGLNERKYLEFHYLDGSGRSSKRKVEPYQLLWKEEKWYMNSYCTLRNDFRLFKLARISYLKVLDETFTLRKFDIKDLEMNWIEKRIINIKLLADISLKERILERCEEDRITYCDENKMIVDFPFVDDDFDYEELLSFGNRCECLEPAEVREKLIKMIRDTMKIYE</sequence>
<name>A0AAX1TLU7_9FUSO</name>
<keyword evidence="1" id="KW-0805">Transcription regulation</keyword>
<evidence type="ECO:0000313" key="5">
    <source>
        <dbReference type="Proteomes" id="UP000249008"/>
    </source>
</evidence>
<dbReference type="KEGG" id="ful:C4N20_09700"/>
<accession>A0AAX1TLU7</accession>
<dbReference type="EMBL" id="LS483487">
    <property type="protein sequence ID" value="SQJ00140.1"/>
    <property type="molecule type" value="Genomic_DNA"/>
</dbReference>
<evidence type="ECO:0000256" key="1">
    <source>
        <dbReference type="ARBA" id="ARBA00023015"/>
    </source>
</evidence>
<dbReference type="InterPro" id="IPR001034">
    <property type="entry name" value="DeoR_HTH"/>
</dbReference>
<keyword evidence="2" id="KW-0804">Transcription</keyword>
<dbReference type="Pfam" id="PF25583">
    <property type="entry name" value="WCX"/>
    <property type="match status" value="1"/>
</dbReference>
<dbReference type="RefSeq" id="WP_005979500.1">
    <property type="nucleotide sequence ID" value="NZ_BAABXY010000001.1"/>
</dbReference>
<dbReference type="Pfam" id="PF13280">
    <property type="entry name" value="WYL"/>
    <property type="match status" value="1"/>
</dbReference>
<dbReference type="SUPFAM" id="SSF46785">
    <property type="entry name" value="Winged helix' DNA-binding domain"/>
    <property type="match status" value="1"/>
</dbReference>
<proteinExistence type="predicted"/>
<dbReference type="InterPro" id="IPR051534">
    <property type="entry name" value="CBASS_pafABC_assoc_protein"/>
</dbReference>
<dbReference type="Pfam" id="PF08279">
    <property type="entry name" value="HTH_11"/>
    <property type="match status" value="1"/>
</dbReference>
<dbReference type="Gene3D" id="1.10.10.10">
    <property type="entry name" value="Winged helix-like DNA-binding domain superfamily/Winged helix DNA-binding domain"/>
    <property type="match status" value="1"/>
</dbReference>
<dbReference type="InterPro" id="IPR036388">
    <property type="entry name" value="WH-like_DNA-bd_sf"/>
</dbReference>
<dbReference type="PROSITE" id="PS52050">
    <property type="entry name" value="WYL"/>
    <property type="match status" value="1"/>
</dbReference>
<dbReference type="Proteomes" id="UP000249008">
    <property type="component" value="Chromosome 1"/>
</dbReference>
<dbReference type="GeneID" id="78455086"/>
<protein>
    <submittedName>
        <fullName evidence="4">HTH domain</fullName>
    </submittedName>
</protein>
<dbReference type="AlphaFoldDB" id="A0AAX1TLU7"/>
<dbReference type="PANTHER" id="PTHR34580:SF1">
    <property type="entry name" value="PROTEIN PAFC"/>
    <property type="match status" value="1"/>
</dbReference>
<organism evidence="4 5">
    <name type="scientific">Fusobacterium ulcerans</name>
    <dbReference type="NCBI Taxonomy" id="861"/>
    <lineage>
        <taxon>Bacteria</taxon>
        <taxon>Fusobacteriati</taxon>
        <taxon>Fusobacteriota</taxon>
        <taxon>Fusobacteriia</taxon>
        <taxon>Fusobacteriales</taxon>
        <taxon>Fusobacteriaceae</taxon>
        <taxon>Fusobacterium</taxon>
    </lineage>
</organism>
<dbReference type="InterPro" id="IPR028349">
    <property type="entry name" value="PafC-like"/>
</dbReference>
<dbReference type="InterPro" id="IPR036390">
    <property type="entry name" value="WH_DNA-bd_sf"/>
</dbReference>
<dbReference type="InterPro" id="IPR057727">
    <property type="entry name" value="WCX_dom"/>
</dbReference>
<dbReference type="GO" id="GO:0003700">
    <property type="term" value="F:DNA-binding transcription factor activity"/>
    <property type="evidence" value="ECO:0007669"/>
    <property type="project" value="InterPro"/>
</dbReference>
<dbReference type="PROSITE" id="PS51000">
    <property type="entry name" value="HTH_DEOR_2"/>
    <property type="match status" value="1"/>
</dbReference>
<dbReference type="PANTHER" id="PTHR34580">
    <property type="match status" value="1"/>
</dbReference>
<reference evidence="4 5" key="1">
    <citation type="submission" date="2018-06" db="EMBL/GenBank/DDBJ databases">
        <authorList>
            <consortium name="Pathogen Informatics"/>
            <person name="Doyle S."/>
        </authorList>
    </citation>
    <scope>NUCLEOTIDE SEQUENCE [LARGE SCALE GENOMIC DNA]</scope>
    <source>
        <strain evidence="4 5">NCTC12112</strain>
    </source>
</reference>
<evidence type="ECO:0000259" key="3">
    <source>
        <dbReference type="PROSITE" id="PS51000"/>
    </source>
</evidence>
<evidence type="ECO:0000313" key="4">
    <source>
        <dbReference type="EMBL" id="SQJ00140.1"/>
    </source>
</evidence>
<dbReference type="InterPro" id="IPR013196">
    <property type="entry name" value="HTH_11"/>
</dbReference>
<dbReference type="PIRSF" id="PIRSF016838">
    <property type="entry name" value="PafC"/>
    <property type="match status" value="1"/>
</dbReference>